<sequence length="507" mass="52051">MRRLLTHTLVVTGDGLAEDVDLLVEDGRVAGLGPALAGSVNAVGNEVVDGRGMVVLPGLVNVHVHGVTPGPLMPSGGGVLPRWQWLGNLDRHLLQGTTAVLNLCGLTTMDQVRVADAAHPVRVGGATTHEPSAVAAGAAADGAGLTDEIRTATVADQIAQGAVAIGELGGGQTLAGGGQDVVYLPAAFAARHGLSVVAEQARILKEAVLGRTLEWVAAPDPAAAAERVAPALRECGLAGRVAPGEVVALVQDVVLPSLAPALEGIREGVRLAAEHGVPAFIHSAAVTGSLLTELAATSSTGRARVVACHVNHPSYTPAEAAAMVRLGRSAGWANEACVLDLLDRRAMVTTREHWDAVLDTGMVDVIATDYGPGGHHDGPLHAVRDLVASGRLPLAEAVSLVSSAPSDLVPGLTPARGRIAVGGPADLVLVDRADLARVREVMVDGVNVARDGRATYERRVPFLAEPDFARLEAAIGRDLALRDEAAVAASHDGLRGRIDALRDWASA</sequence>
<keyword evidence="5" id="KW-1185">Reference proteome</keyword>
<dbReference type="PANTHER" id="PTHR11113:SF14">
    <property type="entry name" value="N-ACETYLGLUCOSAMINE-6-PHOSPHATE DEACETYLASE"/>
    <property type="match status" value="1"/>
</dbReference>
<dbReference type="SUPFAM" id="SSF51338">
    <property type="entry name" value="Composite domain of metallo-dependent hydrolases"/>
    <property type="match status" value="1"/>
</dbReference>
<dbReference type="Pfam" id="PF07969">
    <property type="entry name" value="Amidohydro_3"/>
    <property type="match status" value="1"/>
</dbReference>
<evidence type="ECO:0000259" key="3">
    <source>
        <dbReference type="Pfam" id="PF07969"/>
    </source>
</evidence>
<dbReference type="EMBL" id="JBHTLX010000005">
    <property type="protein sequence ID" value="MFD1246668.1"/>
    <property type="molecule type" value="Genomic_DNA"/>
</dbReference>
<dbReference type="Proteomes" id="UP001597229">
    <property type="component" value="Unassembled WGS sequence"/>
</dbReference>
<comment type="similarity">
    <text evidence="1">Belongs to the metallo-dependent hydrolases superfamily. NagA family.</text>
</comment>
<evidence type="ECO:0000256" key="2">
    <source>
        <dbReference type="ARBA" id="ARBA00022801"/>
    </source>
</evidence>
<evidence type="ECO:0000313" key="5">
    <source>
        <dbReference type="Proteomes" id="UP001597229"/>
    </source>
</evidence>
<keyword evidence="2" id="KW-0378">Hydrolase</keyword>
<dbReference type="Gene3D" id="2.30.40.10">
    <property type="entry name" value="Urease, subunit C, domain 1"/>
    <property type="match status" value="2"/>
</dbReference>
<evidence type="ECO:0000313" key="4">
    <source>
        <dbReference type="EMBL" id="MFD1246668.1"/>
    </source>
</evidence>
<protein>
    <submittedName>
        <fullName evidence="4">Amidohydrolase family protein</fullName>
    </submittedName>
</protein>
<dbReference type="PANTHER" id="PTHR11113">
    <property type="entry name" value="N-ACETYLGLUCOSAMINE-6-PHOSPHATE DEACETYLASE"/>
    <property type="match status" value="1"/>
</dbReference>
<organism evidence="4 5">
    <name type="scientific">Nocardioides ginsengisoli</name>
    <dbReference type="NCBI Taxonomy" id="363868"/>
    <lineage>
        <taxon>Bacteria</taxon>
        <taxon>Bacillati</taxon>
        <taxon>Actinomycetota</taxon>
        <taxon>Actinomycetes</taxon>
        <taxon>Propionibacteriales</taxon>
        <taxon>Nocardioidaceae</taxon>
        <taxon>Nocardioides</taxon>
    </lineage>
</organism>
<dbReference type="RefSeq" id="WP_367918872.1">
    <property type="nucleotide sequence ID" value="NZ_BAABAC010000016.1"/>
</dbReference>
<feature type="domain" description="Amidohydrolase 3" evidence="3">
    <location>
        <begin position="241"/>
        <end position="443"/>
    </location>
</feature>
<dbReference type="SUPFAM" id="SSF51556">
    <property type="entry name" value="Metallo-dependent hydrolases"/>
    <property type="match status" value="1"/>
</dbReference>
<reference evidence="5" key="1">
    <citation type="journal article" date="2019" name="Int. J. Syst. Evol. Microbiol.">
        <title>The Global Catalogue of Microorganisms (GCM) 10K type strain sequencing project: providing services to taxonomists for standard genome sequencing and annotation.</title>
        <authorList>
            <consortium name="The Broad Institute Genomics Platform"/>
            <consortium name="The Broad Institute Genome Sequencing Center for Infectious Disease"/>
            <person name="Wu L."/>
            <person name="Ma J."/>
        </authorList>
    </citation>
    <scope>NUCLEOTIDE SEQUENCE [LARGE SCALE GENOMIC DNA]</scope>
    <source>
        <strain evidence="5">CCUG 52478</strain>
    </source>
</reference>
<name>A0ABW3VWV7_9ACTN</name>
<proteinExistence type="inferred from homology"/>
<comment type="caution">
    <text evidence="4">The sequence shown here is derived from an EMBL/GenBank/DDBJ whole genome shotgun (WGS) entry which is preliminary data.</text>
</comment>
<dbReference type="InterPro" id="IPR013108">
    <property type="entry name" value="Amidohydro_3"/>
</dbReference>
<dbReference type="InterPro" id="IPR032466">
    <property type="entry name" value="Metal_Hydrolase"/>
</dbReference>
<gene>
    <name evidence="4" type="ORF">ACFQ3F_02595</name>
</gene>
<evidence type="ECO:0000256" key="1">
    <source>
        <dbReference type="ARBA" id="ARBA00010716"/>
    </source>
</evidence>
<accession>A0ABW3VWV7</accession>
<dbReference type="InterPro" id="IPR011059">
    <property type="entry name" value="Metal-dep_hydrolase_composite"/>
</dbReference>
<dbReference type="Gene3D" id="3.20.20.140">
    <property type="entry name" value="Metal-dependent hydrolases"/>
    <property type="match status" value="1"/>
</dbReference>